<reference evidence="1" key="1">
    <citation type="journal article" date="2020" name="Stud. Mycol.">
        <title>101 Dothideomycetes genomes: a test case for predicting lifestyles and emergence of pathogens.</title>
        <authorList>
            <person name="Haridas S."/>
            <person name="Albert R."/>
            <person name="Binder M."/>
            <person name="Bloem J."/>
            <person name="Labutti K."/>
            <person name="Salamov A."/>
            <person name="Andreopoulos B."/>
            <person name="Baker S."/>
            <person name="Barry K."/>
            <person name="Bills G."/>
            <person name="Bluhm B."/>
            <person name="Cannon C."/>
            <person name="Castanera R."/>
            <person name="Culley D."/>
            <person name="Daum C."/>
            <person name="Ezra D."/>
            <person name="Gonzalez J."/>
            <person name="Henrissat B."/>
            <person name="Kuo A."/>
            <person name="Liang C."/>
            <person name="Lipzen A."/>
            <person name="Lutzoni F."/>
            <person name="Magnuson J."/>
            <person name="Mondo S."/>
            <person name="Nolan M."/>
            <person name="Ohm R."/>
            <person name="Pangilinan J."/>
            <person name="Park H.-J."/>
            <person name="Ramirez L."/>
            <person name="Alfaro M."/>
            <person name="Sun H."/>
            <person name="Tritt A."/>
            <person name="Yoshinaga Y."/>
            <person name="Zwiers L.-H."/>
            <person name="Turgeon B."/>
            <person name="Goodwin S."/>
            <person name="Spatafora J."/>
            <person name="Crous P."/>
            <person name="Grigoriev I."/>
        </authorList>
    </citation>
    <scope>NUCLEOTIDE SEQUENCE</scope>
    <source>
        <strain evidence="1">CBS 121739</strain>
    </source>
</reference>
<accession>A0A6A6WHB5</accession>
<proteinExistence type="predicted"/>
<organism evidence="1 2">
    <name type="scientific">Pseudovirgaria hyperparasitica</name>
    <dbReference type="NCBI Taxonomy" id="470096"/>
    <lineage>
        <taxon>Eukaryota</taxon>
        <taxon>Fungi</taxon>
        <taxon>Dikarya</taxon>
        <taxon>Ascomycota</taxon>
        <taxon>Pezizomycotina</taxon>
        <taxon>Dothideomycetes</taxon>
        <taxon>Dothideomycetes incertae sedis</taxon>
        <taxon>Acrospermales</taxon>
        <taxon>Acrospermaceae</taxon>
        <taxon>Pseudovirgaria</taxon>
    </lineage>
</organism>
<evidence type="ECO:0000313" key="1">
    <source>
        <dbReference type="EMBL" id="KAF2761474.1"/>
    </source>
</evidence>
<sequence>MPPSPVLQQLQTHLQQLQTDPSTKLDIKLLQQCEIYVASVSPTEEELQLWKSLFFQAIQLLSSFQQDPSSFSSLIMKLSAPLEFDHIKMLDLALAMDLSAGPFHLMVLGLLEKATAPAHVELLAGMPELLSALVKLWLCAEDTSVALKSSNLLLNFLRLSKNPPGSKIADAPLTAYGQGPVWKRIFGDRDVFRLFFSICSSRENVPREIDLTKHQRTVAQARLMDWLPQVGVLDWDTLLRCHHVDVVTDYGLETGDGLLKFVAEDMVNYEDDILMHISLIDFYTTLISTVTRRTTADLSVSLQYLISRRLHHRAMSYWMDPNPDDHLQGIYLTGPSASYISLYASTYPEHFEVSMLSEIHARLHQRLDVGPGVWIRSSPVNELRILSSLPRTSIFPSHPGAFMTESALALVPTLQTNPDALNALATIFHGPTEPRPAVTDMIMSSDRWDIEAEAAAGLFWLYYSTHPSLFKDLVRHADIAALPQTAFAAINLLRAIITATWTRTTPDATSASSVTVTASSSAAAQAHVRVVTFTAANRDKPESGLETLLLLQNWQVVAPYLFKNKPVGHVMDEESTVYKLSVARHGLIVAIKDQLELLMKEHGHNPEWDSLHTILLQKLTAGPREEWGPGVGEKLIATIGH</sequence>
<protein>
    <submittedName>
        <fullName evidence="1">Uncharacterized protein</fullName>
    </submittedName>
</protein>
<evidence type="ECO:0000313" key="2">
    <source>
        <dbReference type="Proteomes" id="UP000799437"/>
    </source>
</evidence>
<dbReference type="OrthoDB" id="4538483at2759"/>
<keyword evidence="2" id="KW-1185">Reference proteome</keyword>
<dbReference type="RefSeq" id="XP_033603925.1">
    <property type="nucleotide sequence ID" value="XM_033743506.1"/>
</dbReference>
<dbReference type="AlphaFoldDB" id="A0A6A6WHB5"/>
<dbReference type="GeneID" id="54484560"/>
<dbReference type="EMBL" id="ML996567">
    <property type="protein sequence ID" value="KAF2761474.1"/>
    <property type="molecule type" value="Genomic_DNA"/>
</dbReference>
<name>A0A6A6WHB5_9PEZI</name>
<dbReference type="Proteomes" id="UP000799437">
    <property type="component" value="Unassembled WGS sequence"/>
</dbReference>
<gene>
    <name evidence="1" type="ORF">EJ05DRAFT_473971</name>
</gene>